<organism evidence="1 2">
    <name type="scientific">Diversispora epigaea</name>
    <dbReference type="NCBI Taxonomy" id="1348612"/>
    <lineage>
        <taxon>Eukaryota</taxon>
        <taxon>Fungi</taxon>
        <taxon>Fungi incertae sedis</taxon>
        <taxon>Mucoromycota</taxon>
        <taxon>Glomeromycotina</taxon>
        <taxon>Glomeromycetes</taxon>
        <taxon>Diversisporales</taxon>
        <taxon>Diversisporaceae</taxon>
        <taxon>Diversispora</taxon>
    </lineage>
</organism>
<accession>A0A397J8E1</accession>
<dbReference type="OrthoDB" id="10574984at2759"/>
<keyword evidence="2" id="KW-1185">Reference proteome</keyword>
<name>A0A397J8E1_9GLOM</name>
<gene>
    <name evidence="1" type="ORF">Glove_122g115</name>
</gene>
<dbReference type="EMBL" id="PQFF01000114">
    <property type="protein sequence ID" value="RHZ81273.1"/>
    <property type="molecule type" value="Genomic_DNA"/>
</dbReference>
<dbReference type="Proteomes" id="UP000266861">
    <property type="component" value="Unassembled WGS sequence"/>
</dbReference>
<evidence type="ECO:0000313" key="2">
    <source>
        <dbReference type="Proteomes" id="UP000266861"/>
    </source>
</evidence>
<reference evidence="1 2" key="1">
    <citation type="submission" date="2018-08" db="EMBL/GenBank/DDBJ databases">
        <title>Genome and evolution of the arbuscular mycorrhizal fungus Diversispora epigaea (formerly Glomus versiforme) and its bacterial endosymbionts.</title>
        <authorList>
            <person name="Sun X."/>
            <person name="Fei Z."/>
            <person name="Harrison M."/>
        </authorList>
    </citation>
    <scope>NUCLEOTIDE SEQUENCE [LARGE SCALE GENOMIC DNA]</scope>
    <source>
        <strain evidence="1 2">IT104</strain>
    </source>
</reference>
<evidence type="ECO:0000313" key="1">
    <source>
        <dbReference type="EMBL" id="RHZ81273.1"/>
    </source>
</evidence>
<sequence length="288" mass="34197">MFSHTYRVPDMCMILGTDTTPIWYPIGVGFINFRPVMESRQKSWCRFNELIPEKGTSSIRENLKTMYNDTKESTQTESLNQLRIWAQLDNVEEEFSKIFLLNELQWLLWTFNDNSKNKRKKILDTFNLDHLKKGMMESRQKSWCRFNELIPEKGTSSIRENLKTMYNDTKESTQTESLNQLRIWAQLDNVEEEFSKIFLLNELQWLLWTFNDNSKNKRKKILDTFNLDHLKKGSSFSEETLKLHVLKMILISLASFSDNGLRFRDVKRIHASFIREAGNFTSKLEYAD</sequence>
<comment type="caution">
    <text evidence="1">The sequence shown here is derived from an EMBL/GenBank/DDBJ whole genome shotgun (WGS) entry which is preliminary data.</text>
</comment>
<proteinExistence type="predicted"/>
<protein>
    <submittedName>
        <fullName evidence="1">Uncharacterized protein</fullName>
    </submittedName>
</protein>
<dbReference type="AlphaFoldDB" id="A0A397J8E1"/>